<reference evidence="2" key="1">
    <citation type="journal article" date="2020" name="Cell">
        <title>Large-Scale Comparative Analyses of Tick Genomes Elucidate Their Genetic Diversity and Vector Capacities.</title>
        <authorList>
            <consortium name="Tick Genome and Microbiome Consortium (TIGMIC)"/>
            <person name="Jia N."/>
            <person name="Wang J."/>
            <person name="Shi W."/>
            <person name="Du L."/>
            <person name="Sun Y."/>
            <person name="Zhan W."/>
            <person name="Jiang J.F."/>
            <person name="Wang Q."/>
            <person name="Zhang B."/>
            <person name="Ji P."/>
            <person name="Bell-Sakyi L."/>
            <person name="Cui X.M."/>
            <person name="Yuan T.T."/>
            <person name="Jiang B.G."/>
            <person name="Yang W.F."/>
            <person name="Lam T.T."/>
            <person name="Chang Q.C."/>
            <person name="Ding S.J."/>
            <person name="Wang X.J."/>
            <person name="Zhu J.G."/>
            <person name="Ruan X.D."/>
            <person name="Zhao L."/>
            <person name="Wei J.T."/>
            <person name="Ye R.Z."/>
            <person name="Que T.C."/>
            <person name="Du C.H."/>
            <person name="Zhou Y.H."/>
            <person name="Cheng J.X."/>
            <person name="Dai P.F."/>
            <person name="Guo W.B."/>
            <person name="Han X.H."/>
            <person name="Huang E.J."/>
            <person name="Li L.F."/>
            <person name="Wei W."/>
            <person name="Gao Y.C."/>
            <person name="Liu J.Z."/>
            <person name="Shao H.Z."/>
            <person name="Wang X."/>
            <person name="Wang C.C."/>
            <person name="Yang T.C."/>
            <person name="Huo Q.B."/>
            <person name="Li W."/>
            <person name="Chen H.Y."/>
            <person name="Chen S.E."/>
            <person name="Zhou L.G."/>
            <person name="Ni X.B."/>
            <person name="Tian J.H."/>
            <person name="Sheng Y."/>
            <person name="Liu T."/>
            <person name="Pan Y.S."/>
            <person name="Xia L.Y."/>
            <person name="Li J."/>
            <person name="Zhao F."/>
            <person name="Cao W.C."/>
        </authorList>
    </citation>
    <scope>NUCLEOTIDE SEQUENCE</scope>
    <source>
        <strain evidence="2">Rsan-2018</strain>
    </source>
</reference>
<accession>A0A9D4TAI2</accession>
<keyword evidence="3" id="KW-1185">Reference proteome</keyword>
<evidence type="ECO:0000256" key="1">
    <source>
        <dbReference type="SAM" id="MobiDB-lite"/>
    </source>
</evidence>
<comment type="caution">
    <text evidence="2">The sequence shown here is derived from an EMBL/GenBank/DDBJ whole genome shotgun (WGS) entry which is preliminary data.</text>
</comment>
<dbReference type="AlphaFoldDB" id="A0A9D4TAI2"/>
<gene>
    <name evidence="2" type="ORF">HPB52_014860</name>
</gene>
<name>A0A9D4TAI2_RHISA</name>
<organism evidence="2 3">
    <name type="scientific">Rhipicephalus sanguineus</name>
    <name type="common">Brown dog tick</name>
    <name type="synonym">Ixodes sanguineus</name>
    <dbReference type="NCBI Taxonomy" id="34632"/>
    <lineage>
        <taxon>Eukaryota</taxon>
        <taxon>Metazoa</taxon>
        <taxon>Ecdysozoa</taxon>
        <taxon>Arthropoda</taxon>
        <taxon>Chelicerata</taxon>
        <taxon>Arachnida</taxon>
        <taxon>Acari</taxon>
        <taxon>Parasitiformes</taxon>
        <taxon>Ixodida</taxon>
        <taxon>Ixodoidea</taxon>
        <taxon>Ixodidae</taxon>
        <taxon>Rhipicephalinae</taxon>
        <taxon>Rhipicephalus</taxon>
        <taxon>Rhipicephalus</taxon>
    </lineage>
</organism>
<dbReference type="Proteomes" id="UP000821837">
    <property type="component" value="Chromosome 1"/>
</dbReference>
<feature type="compositionally biased region" description="Basic residues" evidence="1">
    <location>
        <begin position="149"/>
        <end position="158"/>
    </location>
</feature>
<dbReference type="EMBL" id="JABSTV010001245">
    <property type="protein sequence ID" value="KAH7983867.1"/>
    <property type="molecule type" value="Genomic_DNA"/>
</dbReference>
<protein>
    <submittedName>
        <fullName evidence="2">Uncharacterized protein</fullName>
    </submittedName>
</protein>
<proteinExistence type="predicted"/>
<sequence length="171" mass="19665">MGRDHHNLQLTVAHTREAARVGTARVTEWRLFRNEVNVETTIDNVDNWLKEVLDTAVRHAKRIKLNEEVPAVDIHFIHLWEARRSEEPSSPRASAGIFEDIRNSKLARILRHTPENSENKDNVAHLAHTPWQRSYKDATATPPLSAPAKLRRLGRKSPSRTSEEAVRRPIR</sequence>
<feature type="compositionally biased region" description="Basic and acidic residues" evidence="1">
    <location>
        <begin position="161"/>
        <end position="171"/>
    </location>
</feature>
<reference evidence="2" key="2">
    <citation type="submission" date="2021-09" db="EMBL/GenBank/DDBJ databases">
        <authorList>
            <person name="Jia N."/>
            <person name="Wang J."/>
            <person name="Shi W."/>
            <person name="Du L."/>
            <person name="Sun Y."/>
            <person name="Zhan W."/>
            <person name="Jiang J."/>
            <person name="Wang Q."/>
            <person name="Zhang B."/>
            <person name="Ji P."/>
            <person name="Sakyi L.B."/>
            <person name="Cui X."/>
            <person name="Yuan T."/>
            <person name="Jiang B."/>
            <person name="Yang W."/>
            <person name="Lam T.T.-Y."/>
            <person name="Chang Q."/>
            <person name="Ding S."/>
            <person name="Wang X."/>
            <person name="Zhu J."/>
            <person name="Ruan X."/>
            <person name="Zhao L."/>
            <person name="Wei J."/>
            <person name="Que T."/>
            <person name="Du C."/>
            <person name="Cheng J."/>
            <person name="Dai P."/>
            <person name="Han X."/>
            <person name="Huang E."/>
            <person name="Gao Y."/>
            <person name="Liu J."/>
            <person name="Shao H."/>
            <person name="Ye R."/>
            <person name="Li L."/>
            <person name="Wei W."/>
            <person name="Wang X."/>
            <person name="Wang C."/>
            <person name="Huo Q."/>
            <person name="Li W."/>
            <person name="Guo W."/>
            <person name="Chen H."/>
            <person name="Chen S."/>
            <person name="Zhou L."/>
            <person name="Zhou L."/>
            <person name="Ni X."/>
            <person name="Tian J."/>
            <person name="Zhou Y."/>
            <person name="Sheng Y."/>
            <person name="Liu T."/>
            <person name="Pan Y."/>
            <person name="Xia L."/>
            <person name="Li J."/>
            <person name="Zhao F."/>
            <person name="Cao W."/>
        </authorList>
    </citation>
    <scope>NUCLEOTIDE SEQUENCE</scope>
    <source>
        <strain evidence="2">Rsan-2018</strain>
        <tissue evidence="2">Larvae</tissue>
    </source>
</reference>
<feature type="region of interest" description="Disordered" evidence="1">
    <location>
        <begin position="115"/>
        <end position="171"/>
    </location>
</feature>
<evidence type="ECO:0000313" key="3">
    <source>
        <dbReference type="Proteomes" id="UP000821837"/>
    </source>
</evidence>
<evidence type="ECO:0000313" key="2">
    <source>
        <dbReference type="EMBL" id="KAH7983867.1"/>
    </source>
</evidence>